<name>S4TKK1_9BACT</name>
<protein>
    <recommendedName>
        <fullName evidence="3 11">DNA-directed RNA polymerase subunit alpha</fullName>
        <shortName evidence="11">RNAP subunit alpha</shortName>
        <ecNumber evidence="2 11">2.7.7.6</ecNumber>
    </recommendedName>
    <alternativeName>
        <fullName evidence="9 11">RNA polymerase subunit alpha</fullName>
    </alternativeName>
    <alternativeName>
        <fullName evidence="8 11">Transcriptase subunit alpha</fullName>
    </alternativeName>
</protein>
<dbReference type="InterPro" id="IPR011773">
    <property type="entry name" value="DNA-dir_RpoA"/>
</dbReference>
<evidence type="ECO:0000259" key="12">
    <source>
        <dbReference type="SMART" id="SM00662"/>
    </source>
</evidence>
<comment type="similarity">
    <text evidence="1 11">Belongs to the RNA polymerase alpha chain family.</text>
</comment>
<dbReference type="SUPFAM" id="SSF55257">
    <property type="entry name" value="RBP11-like subunits of RNA polymerase"/>
    <property type="match status" value="1"/>
</dbReference>
<dbReference type="GO" id="GO:0005737">
    <property type="term" value="C:cytoplasm"/>
    <property type="evidence" value="ECO:0007669"/>
    <property type="project" value="UniProtKB-ARBA"/>
</dbReference>
<comment type="subunit">
    <text evidence="11">Homodimer. The RNAP catalytic core consists of 2 alpha, 1 beta, 1 beta' and 1 omega subunit. When a sigma factor is associated with the core the holoenzyme is formed, which can initiate transcription.</text>
</comment>
<evidence type="ECO:0000256" key="11">
    <source>
        <dbReference type="HAMAP-Rule" id="MF_00059"/>
    </source>
</evidence>
<dbReference type="CDD" id="cd06928">
    <property type="entry name" value="RNAP_alpha_NTD"/>
    <property type="match status" value="1"/>
</dbReference>
<comment type="catalytic activity">
    <reaction evidence="10 11">
        <text>RNA(n) + a ribonucleoside 5'-triphosphate = RNA(n+1) + diphosphate</text>
        <dbReference type="Rhea" id="RHEA:21248"/>
        <dbReference type="Rhea" id="RHEA-COMP:14527"/>
        <dbReference type="Rhea" id="RHEA-COMP:17342"/>
        <dbReference type="ChEBI" id="CHEBI:33019"/>
        <dbReference type="ChEBI" id="CHEBI:61557"/>
        <dbReference type="ChEBI" id="CHEBI:140395"/>
        <dbReference type="EC" id="2.7.7.6"/>
    </reaction>
</comment>
<dbReference type="NCBIfam" id="TIGR02027">
    <property type="entry name" value="rpoA"/>
    <property type="match status" value="1"/>
</dbReference>
<proteinExistence type="inferred from homology"/>
<dbReference type="InterPro" id="IPR011262">
    <property type="entry name" value="DNA-dir_RNA_pol_insert"/>
</dbReference>
<dbReference type="Pfam" id="PF01193">
    <property type="entry name" value="RNA_pol_L"/>
    <property type="match status" value="1"/>
</dbReference>
<comment type="domain">
    <text evidence="11">The N-terminal domain is essential for RNAP assembly and basal transcription, whereas the C-terminal domain is involved in interaction with transcriptional regulators and with upstream promoter elements.</text>
</comment>
<evidence type="ECO:0000256" key="8">
    <source>
        <dbReference type="ARBA" id="ARBA00032524"/>
    </source>
</evidence>
<dbReference type="HAMAP" id="MF_00059">
    <property type="entry name" value="RNApol_bact_RpoA"/>
    <property type="match status" value="1"/>
</dbReference>
<feature type="region of interest" description="Alpha N-terminal domain (alpha-NTD)" evidence="11">
    <location>
        <begin position="1"/>
        <end position="256"/>
    </location>
</feature>
<dbReference type="NCBIfam" id="NF003513">
    <property type="entry name" value="PRK05182.1-2"/>
    <property type="match status" value="1"/>
</dbReference>
<feature type="region of interest" description="Alpha C-terminal domain (alpha-CTD)" evidence="11">
    <location>
        <begin position="270"/>
        <end position="373"/>
    </location>
</feature>
<evidence type="ECO:0000256" key="9">
    <source>
        <dbReference type="ARBA" id="ARBA00033070"/>
    </source>
</evidence>
<accession>S4TKK1</accession>
<dbReference type="GO" id="GO:0000428">
    <property type="term" value="C:DNA-directed RNA polymerase complex"/>
    <property type="evidence" value="ECO:0007669"/>
    <property type="project" value="UniProtKB-KW"/>
</dbReference>
<dbReference type="SUPFAM" id="SSF56553">
    <property type="entry name" value="Insert subdomain of RNA polymerase alpha subunit"/>
    <property type="match status" value="1"/>
</dbReference>
<keyword evidence="7 11" id="KW-0804">Transcription</keyword>
<dbReference type="AlphaFoldDB" id="S4TKK1"/>
<evidence type="ECO:0000256" key="4">
    <source>
        <dbReference type="ARBA" id="ARBA00022478"/>
    </source>
</evidence>
<dbReference type="EMBL" id="KC514605">
    <property type="protein sequence ID" value="AGD98883.1"/>
    <property type="molecule type" value="Genomic_DNA"/>
</dbReference>
<feature type="domain" description="DNA-directed RNA polymerase RpoA/D/Rpb3-type" evidence="12">
    <location>
        <begin position="24"/>
        <end position="248"/>
    </location>
</feature>
<keyword evidence="5 11" id="KW-0808">Transferase</keyword>
<dbReference type="Pfam" id="PF03118">
    <property type="entry name" value="RNA_pol_A_CTD"/>
    <property type="match status" value="1"/>
</dbReference>
<reference evidence="13" key="1">
    <citation type="journal article" date="2013" name="J. Bacteriol.">
        <title>Discovery of catalases in members of the chlamydiales order.</title>
        <authorList>
            <person name="Rusconi B."/>
            <person name="Greub G."/>
        </authorList>
    </citation>
    <scope>NUCLEOTIDE SEQUENCE</scope>
    <source>
        <strain evidence="13">KNIC</strain>
    </source>
</reference>
<dbReference type="SMART" id="SM00662">
    <property type="entry name" value="RPOLD"/>
    <property type="match status" value="1"/>
</dbReference>
<sequence length="373" mass="42553">MVKYGKFEMPQRITVDQDSPESNYARYAAEPFERGFGHTIGNTLRRVMLTSLEAPAIISVRIEGIPHEYMAIEGISEDMTNIVLNFKGALLRKLPMEDTPNSRETRILTKIVEVTQDDLDRNQGQYSVTLGDVVLEGNFEVVNPELHLFTVTKPMRRQVDLRVAFGRGYVPSERHVVRDKTSDEILVDSAFSPVRLVNYFVENTRVGQDTDFDRLIMEVTTDGRITPAEALSFAVQIALKHFEVFNQFNNFALSFDEKGGDRDGDQDELMDKLSLGIDEIELSVRSANCLTGANIETLAELVCIPERRMLEFRNFGKKSLNEIKAKLHEMGLHLGMDLGRFGISPDNVKEKIKQYREEKKKRKNQQNTKMLSR</sequence>
<dbReference type="Gene3D" id="3.30.1360.10">
    <property type="entry name" value="RNA polymerase, RBP11-like subunit"/>
    <property type="match status" value="1"/>
</dbReference>
<dbReference type="GO" id="GO:0003899">
    <property type="term" value="F:DNA-directed RNA polymerase activity"/>
    <property type="evidence" value="ECO:0007669"/>
    <property type="project" value="UniProtKB-UniRule"/>
</dbReference>
<dbReference type="NCBIfam" id="NF003517">
    <property type="entry name" value="PRK05182.2-3"/>
    <property type="match status" value="1"/>
</dbReference>
<evidence type="ECO:0000256" key="5">
    <source>
        <dbReference type="ARBA" id="ARBA00022679"/>
    </source>
</evidence>
<dbReference type="Gene3D" id="1.10.150.20">
    <property type="entry name" value="5' to 3' exonuclease, C-terminal subdomain"/>
    <property type="match status" value="1"/>
</dbReference>
<dbReference type="SUPFAM" id="SSF47789">
    <property type="entry name" value="C-terminal domain of RNA polymerase alpha subunit"/>
    <property type="match status" value="1"/>
</dbReference>
<comment type="function">
    <text evidence="11">DNA-dependent RNA polymerase catalyzes the transcription of DNA into RNA using the four ribonucleoside triphosphates as substrates.</text>
</comment>
<dbReference type="NCBIfam" id="NF003519">
    <property type="entry name" value="PRK05182.2-5"/>
    <property type="match status" value="1"/>
</dbReference>
<dbReference type="InterPro" id="IPR036643">
    <property type="entry name" value="RNApol_insert_sf"/>
</dbReference>
<evidence type="ECO:0000256" key="1">
    <source>
        <dbReference type="ARBA" id="ARBA00007123"/>
    </source>
</evidence>
<organism evidence="13">
    <name type="scientific">Candidatus Protochlamydia naegleriophila</name>
    <dbReference type="NCBI Taxonomy" id="389348"/>
    <lineage>
        <taxon>Bacteria</taxon>
        <taxon>Pseudomonadati</taxon>
        <taxon>Chlamydiota</taxon>
        <taxon>Chlamydiia</taxon>
        <taxon>Parachlamydiales</taxon>
        <taxon>Parachlamydiaceae</taxon>
        <taxon>Candidatus Protochlamydia</taxon>
    </lineage>
</organism>
<dbReference type="InterPro" id="IPR011260">
    <property type="entry name" value="RNAP_asu_C"/>
</dbReference>
<evidence type="ECO:0000256" key="3">
    <source>
        <dbReference type="ARBA" id="ARBA00015972"/>
    </source>
</evidence>
<dbReference type="GO" id="GO:0006351">
    <property type="term" value="P:DNA-templated transcription"/>
    <property type="evidence" value="ECO:0007669"/>
    <property type="project" value="UniProtKB-UniRule"/>
</dbReference>
<dbReference type="EC" id="2.7.7.6" evidence="2 11"/>
<evidence type="ECO:0000256" key="2">
    <source>
        <dbReference type="ARBA" id="ARBA00012418"/>
    </source>
</evidence>
<gene>
    <name evidence="11" type="primary">rpoA</name>
</gene>
<keyword evidence="4 11" id="KW-0240">DNA-directed RNA polymerase</keyword>
<keyword evidence="6 11" id="KW-0548">Nucleotidyltransferase</keyword>
<dbReference type="InterPro" id="IPR036603">
    <property type="entry name" value="RBP11-like"/>
</dbReference>
<evidence type="ECO:0000256" key="6">
    <source>
        <dbReference type="ARBA" id="ARBA00022695"/>
    </source>
</evidence>
<dbReference type="Pfam" id="PF01000">
    <property type="entry name" value="RNA_pol_A_bac"/>
    <property type="match status" value="1"/>
</dbReference>
<dbReference type="GO" id="GO:0003677">
    <property type="term" value="F:DNA binding"/>
    <property type="evidence" value="ECO:0007669"/>
    <property type="project" value="UniProtKB-UniRule"/>
</dbReference>
<dbReference type="InterPro" id="IPR011263">
    <property type="entry name" value="DNA-dir_RNA_pol_RpoA/D/Rpb3"/>
</dbReference>
<dbReference type="Gene3D" id="2.170.120.12">
    <property type="entry name" value="DNA-directed RNA polymerase, insert domain"/>
    <property type="match status" value="1"/>
</dbReference>
<evidence type="ECO:0000256" key="10">
    <source>
        <dbReference type="ARBA" id="ARBA00048552"/>
    </source>
</evidence>
<dbReference type="GO" id="GO:0046983">
    <property type="term" value="F:protein dimerization activity"/>
    <property type="evidence" value="ECO:0007669"/>
    <property type="project" value="InterPro"/>
</dbReference>
<evidence type="ECO:0000313" key="13">
    <source>
        <dbReference type="EMBL" id="AGD98883.1"/>
    </source>
</evidence>
<evidence type="ECO:0000256" key="7">
    <source>
        <dbReference type="ARBA" id="ARBA00023163"/>
    </source>
</evidence>